<sequence>MLPFSDFELLTPETPKHRTGLTRKIPPWTPALIDILKSSCSTSSTTPIGETASKRRDDLALKTPPWTLVEVDTSKTTLPNFLSSPVLESVLPTLKHTTLTECVGIITYYSLTNTYPQHHNTHIENVSHELTEFLEKTLEANRVKRISIDDIQQLAWLSC</sequence>
<dbReference type="Proteomes" id="UP000681722">
    <property type="component" value="Unassembled WGS sequence"/>
</dbReference>
<gene>
    <name evidence="1" type="ORF">GPM918_LOCUS22960</name>
    <name evidence="2" type="ORF">SRO942_LOCUS22959</name>
</gene>
<evidence type="ECO:0000313" key="2">
    <source>
        <dbReference type="EMBL" id="CAF3950455.1"/>
    </source>
</evidence>
<dbReference type="AlphaFoldDB" id="A0A814V6T0"/>
<name>A0A814V6T0_9BILA</name>
<evidence type="ECO:0000313" key="1">
    <source>
        <dbReference type="EMBL" id="CAF1186200.1"/>
    </source>
</evidence>
<dbReference type="SUPFAM" id="SSF56112">
    <property type="entry name" value="Protein kinase-like (PK-like)"/>
    <property type="match status" value="1"/>
</dbReference>
<protein>
    <submittedName>
        <fullName evidence="1">Uncharacterized protein</fullName>
    </submittedName>
</protein>
<dbReference type="EMBL" id="CAJOBC010008029">
    <property type="protein sequence ID" value="CAF3950455.1"/>
    <property type="molecule type" value="Genomic_DNA"/>
</dbReference>
<dbReference type="InterPro" id="IPR011009">
    <property type="entry name" value="Kinase-like_dom_sf"/>
</dbReference>
<dbReference type="EMBL" id="CAJNOQ010008028">
    <property type="protein sequence ID" value="CAF1186200.1"/>
    <property type="molecule type" value="Genomic_DNA"/>
</dbReference>
<organism evidence="1 3">
    <name type="scientific">Didymodactylos carnosus</name>
    <dbReference type="NCBI Taxonomy" id="1234261"/>
    <lineage>
        <taxon>Eukaryota</taxon>
        <taxon>Metazoa</taxon>
        <taxon>Spiralia</taxon>
        <taxon>Gnathifera</taxon>
        <taxon>Rotifera</taxon>
        <taxon>Eurotatoria</taxon>
        <taxon>Bdelloidea</taxon>
        <taxon>Philodinida</taxon>
        <taxon>Philodinidae</taxon>
        <taxon>Didymodactylos</taxon>
    </lineage>
</organism>
<accession>A0A814V6T0</accession>
<proteinExistence type="predicted"/>
<reference evidence="1" key="1">
    <citation type="submission" date="2021-02" db="EMBL/GenBank/DDBJ databases">
        <authorList>
            <person name="Nowell W R."/>
        </authorList>
    </citation>
    <scope>NUCLEOTIDE SEQUENCE</scope>
</reference>
<dbReference type="Proteomes" id="UP000663829">
    <property type="component" value="Unassembled WGS sequence"/>
</dbReference>
<comment type="caution">
    <text evidence="1">The sequence shown here is derived from an EMBL/GenBank/DDBJ whole genome shotgun (WGS) entry which is preliminary data.</text>
</comment>
<keyword evidence="3" id="KW-1185">Reference proteome</keyword>
<evidence type="ECO:0000313" key="3">
    <source>
        <dbReference type="Proteomes" id="UP000663829"/>
    </source>
</evidence>